<feature type="transmembrane region" description="Helical" evidence="1">
    <location>
        <begin position="21"/>
        <end position="40"/>
    </location>
</feature>
<dbReference type="Proteomes" id="UP000018208">
    <property type="component" value="Unassembled WGS sequence"/>
</dbReference>
<gene>
    <name evidence="2" type="ORF">SS50377_28734</name>
</gene>
<protein>
    <submittedName>
        <fullName evidence="2">Transmembrane domain-containing protein</fullName>
    </submittedName>
</protein>
<keyword evidence="3" id="KW-1185">Reference proteome</keyword>
<accession>A0A9P8LJX3</accession>
<reference evidence="2 3" key="1">
    <citation type="journal article" date="2014" name="PLoS Genet.">
        <title>The Genome of Spironucleus salmonicida Highlights a Fish Pathogen Adapted to Fluctuating Environments.</title>
        <authorList>
            <person name="Xu F."/>
            <person name="Jerlstrom-Hultqvist J."/>
            <person name="Einarsson E."/>
            <person name="Astvaldsson A."/>
            <person name="Svard S.G."/>
            <person name="Andersson J.O."/>
        </authorList>
    </citation>
    <scope>NUCLEOTIDE SEQUENCE [LARGE SCALE GENOMIC DNA]</scope>
    <source>
        <strain evidence="2 3">ATCC 50377</strain>
    </source>
</reference>
<name>A0A9P8LJX3_9EUKA</name>
<evidence type="ECO:0000313" key="2">
    <source>
        <dbReference type="EMBL" id="KAH0569397.1"/>
    </source>
</evidence>
<proteinExistence type="predicted"/>
<organism evidence="2 3">
    <name type="scientific">Spironucleus salmonicida</name>
    <dbReference type="NCBI Taxonomy" id="348837"/>
    <lineage>
        <taxon>Eukaryota</taxon>
        <taxon>Metamonada</taxon>
        <taxon>Diplomonadida</taxon>
        <taxon>Hexamitidae</taxon>
        <taxon>Hexamitinae</taxon>
        <taxon>Spironucleus</taxon>
    </lineage>
</organism>
<dbReference type="RefSeq" id="XP_067760170.1">
    <property type="nucleotide sequence ID" value="XM_067912488.1"/>
</dbReference>
<comment type="caution">
    <text evidence="2">The sequence shown here is derived from an EMBL/GenBank/DDBJ whole genome shotgun (WGS) entry which is preliminary data.</text>
</comment>
<keyword evidence="1 2" id="KW-0812">Transmembrane</keyword>
<feature type="transmembrane region" description="Helical" evidence="1">
    <location>
        <begin position="125"/>
        <end position="142"/>
    </location>
</feature>
<keyword evidence="1" id="KW-1133">Transmembrane helix</keyword>
<feature type="transmembrane region" description="Helical" evidence="1">
    <location>
        <begin position="263"/>
        <end position="282"/>
    </location>
</feature>
<evidence type="ECO:0000256" key="1">
    <source>
        <dbReference type="SAM" id="Phobius"/>
    </source>
</evidence>
<dbReference type="EMBL" id="AUWU02000017">
    <property type="protein sequence ID" value="KAH0569397.1"/>
    <property type="molecule type" value="Genomic_DNA"/>
</dbReference>
<dbReference type="AlphaFoldDB" id="A0A9P8LJX3"/>
<sequence length="298" mass="35228">MLYIKLQKIINKQKSYNLNPLILQQLLLICIYFLKIQFIINFQYQINIVKQQIQKLALLYSLTLNYFFFIKMIEIQIMFIISISVLITSYLLSDLLNQEPSPFLSIFFSCVMIHQYNTCLEHYTLVQQVAIPYIIGVLYFMLQIKPIRARLLQGEVAEKIYIQTQFSDDIFFIITISVYPIIIEYQICQQKLLSCIIFYTVIDQVITILLRQVSIQSRMIINYCYIVGGFITFKLTNCYKYGIFQMIINIIMSAVGFGENMRFIFSLLLLGLFEGVQTVMGWETTSEYWARYFEGRMK</sequence>
<dbReference type="GeneID" id="94302757"/>
<keyword evidence="1" id="KW-0472">Membrane</keyword>
<evidence type="ECO:0000313" key="3">
    <source>
        <dbReference type="Proteomes" id="UP000018208"/>
    </source>
</evidence>
<dbReference type="KEGG" id="ssao:94302757"/>